<dbReference type="Pfam" id="PF07103">
    <property type="entry name" value="DUF1365"/>
    <property type="match status" value="1"/>
</dbReference>
<sequence length="111" mass="12614">MKAPLDDTQPKSVAYEQNPLSIYYCYDSAGQGQDGELRMCNAEVTNTPWAERVMFTFQPGSDLVAKPLHVSPFMDMLSNWSFHWSFLMPLVLDSWGLFHCSVGCQIGWTDK</sequence>
<dbReference type="PANTHER" id="PTHR33973:SF4">
    <property type="entry name" value="OS07G0153300 PROTEIN"/>
    <property type="match status" value="1"/>
</dbReference>
<protein>
    <submittedName>
        <fullName evidence="1">Uncharacterized protein</fullName>
    </submittedName>
</protein>
<dbReference type="InterPro" id="IPR010775">
    <property type="entry name" value="DUF1365"/>
</dbReference>
<organism evidence="1 2">
    <name type="scientific">Miscanthus lutarioriparius</name>
    <dbReference type="NCBI Taxonomy" id="422564"/>
    <lineage>
        <taxon>Eukaryota</taxon>
        <taxon>Viridiplantae</taxon>
        <taxon>Streptophyta</taxon>
        <taxon>Embryophyta</taxon>
        <taxon>Tracheophyta</taxon>
        <taxon>Spermatophyta</taxon>
        <taxon>Magnoliopsida</taxon>
        <taxon>Liliopsida</taxon>
        <taxon>Poales</taxon>
        <taxon>Poaceae</taxon>
        <taxon>PACMAD clade</taxon>
        <taxon>Panicoideae</taxon>
        <taxon>Andropogonodae</taxon>
        <taxon>Andropogoneae</taxon>
        <taxon>Saccharinae</taxon>
        <taxon>Miscanthus</taxon>
    </lineage>
</organism>
<name>A0A811PBJ1_9POAL</name>
<evidence type="ECO:0000313" key="2">
    <source>
        <dbReference type="Proteomes" id="UP000604825"/>
    </source>
</evidence>
<accession>A0A811PBJ1</accession>
<proteinExistence type="predicted"/>
<keyword evidence="2" id="KW-1185">Reference proteome</keyword>
<reference evidence="1" key="1">
    <citation type="submission" date="2020-10" db="EMBL/GenBank/DDBJ databases">
        <authorList>
            <person name="Han B."/>
            <person name="Lu T."/>
            <person name="Zhao Q."/>
            <person name="Huang X."/>
            <person name="Zhao Y."/>
        </authorList>
    </citation>
    <scope>NUCLEOTIDE SEQUENCE</scope>
</reference>
<comment type="caution">
    <text evidence="1">The sequence shown here is derived from an EMBL/GenBank/DDBJ whole genome shotgun (WGS) entry which is preliminary data.</text>
</comment>
<dbReference type="Proteomes" id="UP000604825">
    <property type="component" value="Unassembled WGS sequence"/>
</dbReference>
<gene>
    <name evidence="1" type="ORF">NCGR_LOCUS27467</name>
</gene>
<dbReference type="AlphaFoldDB" id="A0A811PBJ1"/>
<dbReference type="PANTHER" id="PTHR33973">
    <property type="entry name" value="OS07G0153300 PROTEIN"/>
    <property type="match status" value="1"/>
</dbReference>
<dbReference type="OrthoDB" id="3340520at2759"/>
<dbReference type="EMBL" id="CAJGYO010000007">
    <property type="protein sequence ID" value="CAD6241794.1"/>
    <property type="molecule type" value="Genomic_DNA"/>
</dbReference>
<evidence type="ECO:0000313" key="1">
    <source>
        <dbReference type="EMBL" id="CAD6241794.1"/>
    </source>
</evidence>